<protein>
    <submittedName>
        <fullName evidence="2">Uncharacterized protein</fullName>
    </submittedName>
</protein>
<organismHost>
    <name type="scientific">Homo sapiens</name>
    <name type="common">Human</name>
    <dbReference type="NCBI Taxonomy" id="9606"/>
</organismHost>
<dbReference type="EMBL" id="MG999872">
    <property type="protein sequence ID" value="AWW10929.1"/>
    <property type="molecule type" value="Genomic_DNA"/>
</dbReference>
<feature type="compositionally biased region" description="Polar residues" evidence="1">
    <location>
        <begin position="13"/>
        <end position="24"/>
    </location>
</feature>
<name>A0A2Z4H825_HHV1</name>
<sequence length="59" mass="6807">MKFRESATMKRLCSQTSRASNGQYGSICERRRAKITHENCGRCPNYQTLFYLGTRWGVG</sequence>
<accession>A0A2Z4H825</accession>
<evidence type="ECO:0000256" key="1">
    <source>
        <dbReference type="SAM" id="MobiDB-lite"/>
    </source>
</evidence>
<organism evidence="2">
    <name type="scientific">Human herpesvirus 1</name>
    <name type="common">HHV-1</name>
    <name type="synonym">Human herpes simplex virus 1</name>
    <dbReference type="NCBI Taxonomy" id="10298"/>
    <lineage>
        <taxon>Viruses</taxon>
        <taxon>Duplodnaviria</taxon>
        <taxon>Heunggongvirae</taxon>
        <taxon>Peploviricota</taxon>
        <taxon>Herviviricetes</taxon>
        <taxon>Herpesvirales</taxon>
        <taxon>Orthoherpesviridae</taxon>
        <taxon>Alphaherpesvirinae</taxon>
        <taxon>Simplexvirus</taxon>
        <taxon>Simplexvirus humanalpha1</taxon>
    </lineage>
</organism>
<reference evidence="2" key="1">
    <citation type="journal article" date="2018" name="MSphere">
        <title>Ultrasensitive Capture of Human Herpes Simplex Virus Genomes Directly from Clinical Samples Reveals Extraordinarily Limited Evolution in Cell Culture.</title>
        <authorList>
            <person name="Greninger A.L."/>
            <person name="Roychoudhury P."/>
            <person name="Xie H."/>
            <person name="Casto A."/>
            <person name="Cent A."/>
            <person name="Pepper G."/>
            <person name="Koelle D.M."/>
            <person name="Huang M.L."/>
            <person name="Wald A."/>
            <person name="Johnston C."/>
            <person name="Jerome K.R."/>
        </authorList>
    </citation>
    <scope>NUCLEOTIDE SEQUENCE</scope>
    <source>
        <strain evidence="2">2003-15756</strain>
    </source>
</reference>
<proteinExistence type="predicted"/>
<feature type="region of interest" description="Disordered" evidence="1">
    <location>
        <begin position="1"/>
        <end position="24"/>
    </location>
</feature>
<evidence type="ECO:0000313" key="2">
    <source>
        <dbReference type="EMBL" id="AWW10929.1"/>
    </source>
</evidence>